<evidence type="ECO:0000313" key="7">
    <source>
        <dbReference type="EMBL" id="CAD7093022.1"/>
    </source>
</evidence>
<evidence type="ECO:0000256" key="2">
    <source>
        <dbReference type="ARBA" id="ARBA00022664"/>
    </source>
</evidence>
<dbReference type="InterPro" id="IPR000467">
    <property type="entry name" value="G_patch_dom"/>
</dbReference>
<feature type="region of interest" description="Disordered" evidence="5">
    <location>
        <begin position="365"/>
        <end position="390"/>
    </location>
</feature>
<accession>A0A7R8V6K8</accession>
<dbReference type="AlphaFoldDB" id="A0A7R8V6K8"/>
<dbReference type="PANTHER" id="PTHR23340:SF0">
    <property type="entry name" value="SURP AND G-PATCH DOMAIN-CONTAINING PROTEIN 1 ISOFORM X1"/>
    <property type="match status" value="1"/>
</dbReference>
<dbReference type="InterPro" id="IPR040169">
    <property type="entry name" value="SUGP1/2"/>
</dbReference>
<proteinExistence type="predicted"/>
<evidence type="ECO:0000256" key="5">
    <source>
        <dbReference type="SAM" id="MobiDB-lite"/>
    </source>
</evidence>
<dbReference type="OrthoDB" id="4822at2759"/>
<name>A0A7R8V6K8_HERIL</name>
<dbReference type="GO" id="GO:0006397">
    <property type="term" value="P:mRNA processing"/>
    <property type="evidence" value="ECO:0007669"/>
    <property type="project" value="UniProtKB-KW"/>
</dbReference>
<evidence type="ECO:0000256" key="1">
    <source>
        <dbReference type="ARBA" id="ARBA00004123"/>
    </source>
</evidence>
<feature type="region of interest" description="Disordered" evidence="5">
    <location>
        <begin position="586"/>
        <end position="608"/>
    </location>
</feature>
<protein>
    <recommendedName>
        <fullName evidence="6">G-patch domain-containing protein</fullName>
    </recommendedName>
</protein>
<evidence type="ECO:0000256" key="4">
    <source>
        <dbReference type="ARBA" id="ARBA00023242"/>
    </source>
</evidence>
<keyword evidence="3" id="KW-0508">mRNA splicing</keyword>
<feature type="region of interest" description="Disordered" evidence="5">
    <location>
        <begin position="43"/>
        <end position="67"/>
    </location>
</feature>
<dbReference type="EMBL" id="LR899014">
    <property type="protein sequence ID" value="CAD7093022.1"/>
    <property type="molecule type" value="Genomic_DNA"/>
</dbReference>
<gene>
    <name evidence="7" type="ORF">HERILL_LOCUS15336</name>
</gene>
<comment type="subcellular location">
    <subcellularLocation>
        <location evidence="1">Nucleus</location>
    </subcellularLocation>
</comment>
<organism evidence="7 8">
    <name type="scientific">Hermetia illucens</name>
    <name type="common">Black soldier fly</name>
    <dbReference type="NCBI Taxonomy" id="343691"/>
    <lineage>
        <taxon>Eukaryota</taxon>
        <taxon>Metazoa</taxon>
        <taxon>Ecdysozoa</taxon>
        <taxon>Arthropoda</taxon>
        <taxon>Hexapoda</taxon>
        <taxon>Insecta</taxon>
        <taxon>Pterygota</taxon>
        <taxon>Neoptera</taxon>
        <taxon>Endopterygota</taxon>
        <taxon>Diptera</taxon>
        <taxon>Brachycera</taxon>
        <taxon>Stratiomyomorpha</taxon>
        <taxon>Stratiomyidae</taxon>
        <taxon>Hermetiinae</taxon>
        <taxon>Hermetia</taxon>
    </lineage>
</organism>
<feature type="region of interest" description="Disordered" evidence="5">
    <location>
        <begin position="322"/>
        <end position="346"/>
    </location>
</feature>
<feature type="domain" description="G-patch" evidence="6">
    <location>
        <begin position="555"/>
        <end position="602"/>
    </location>
</feature>
<feature type="compositionally biased region" description="Basic and acidic residues" evidence="5">
    <location>
        <begin position="365"/>
        <end position="378"/>
    </location>
</feature>
<sequence length="638" mass="71689">MSRQTLSRSDRVAQMTKQEELIAKKRQEILEKQKTVELGKAVAAAQSSGNANVTKKKEPTTSESTTTAVTITTTTSVTAGIVPSEIMAKFQNNFCNDGSFLTHFKKILEETKKNEEAAAEKVEEKSEEPEVAESAETLAEAVVIQSPMPAQPQQIQQTSSHISLPPPPPPPPVTSHPPHIPVAPNPPFGNISQPLTNIPPYNAAPTPAFYNPCVPPIAAFTSITTPPPPPPPSTPLYLIPPPDPLQLNKIPPPKDLDLNAIPKPEMSLETIKVPNEYQHQLQQALPPLQVHHELQQKGFYSTWNRWLIKIINRDDDQNVLKHSSNDEKYDPESVIESHDDSDDEYMKDIMGKNLSNLKRKIEECKAESDGSGDEQKQDRNRKRRSRWGGKADAAETAITALVQTTFANQNKPILSVIQRTDPALLQYARKNYGSINLSEEDWRKCEDHFKINLLYQDMMRKRKEIDQLAKTGKFKYEYDSDEDTSGGTWEHKLRTAEMEATKAWADALTAQSEGKHHIGDFLPPEELKKFMEKYDAKKNNRTPDLSDYKEYKLTEDNIGFQMLQKLGWKEGQGLGASGTGIVDPVNKAPQRDANQGLGAGTPSAPEDCDNEYEAYRKRMMLAYRFRPNPLNNPRRAYY</sequence>
<reference evidence="7 8" key="1">
    <citation type="submission" date="2020-11" db="EMBL/GenBank/DDBJ databases">
        <authorList>
            <person name="Wallbank WR R."/>
            <person name="Pardo Diaz C."/>
            <person name="Kozak K."/>
            <person name="Martin S."/>
            <person name="Jiggins C."/>
            <person name="Moest M."/>
            <person name="Warren A I."/>
            <person name="Generalovic N T."/>
            <person name="Byers J.R.P. K."/>
            <person name="Montejo-Kovacevich G."/>
            <person name="Yen C E."/>
        </authorList>
    </citation>
    <scope>NUCLEOTIDE SEQUENCE [LARGE SCALE GENOMIC DNA]</scope>
</reference>
<evidence type="ECO:0000259" key="6">
    <source>
        <dbReference type="PROSITE" id="PS50174"/>
    </source>
</evidence>
<keyword evidence="4" id="KW-0539">Nucleus</keyword>
<dbReference type="PROSITE" id="PS50174">
    <property type="entry name" value="G_PATCH"/>
    <property type="match status" value="1"/>
</dbReference>
<dbReference type="GO" id="GO:0008380">
    <property type="term" value="P:RNA splicing"/>
    <property type="evidence" value="ECO:0007669"/>
    <property type="project" value="UniProtKB-KW"/>
</dbReference>
<keyword evidence="8" id="KW-1185">Reference proteome</keyword>
<evidence type="ECO:0000313" key="8">
    <source>
        <dbReference type="Proteomes" id="UP000594454"/>
    </source>
</evidence>
<dbReference type="GO" id="GO:0003723">
    <property type="term" value="F:RNA binding"/>
    <property type="evidence" value="ECO:0007669"/>
    <property type="project" value="TreeGrafter"/>
</dbReference>
<dbReference type="PANTHER" id="PTHR23340">
    <property type="entry name" value="ARGININE/SERINE RICH SPLICING FACTOR SF4/14"/>
    <property type="match status" value="1"/>
</dbReference>
<keyword evidence="2" id="KW-0507">mRNA processing</keyword>
<dbReference type="SMART" id="SM00443">
    <property type="entry name" value="G_patch"/>
    <property type="match status" value="1"/>
</dbReference>
<evidence type="ECO:0000256" key="3">
    <source>
        <dbReference type="ARBA" id="ARBA00023187"/>
    </source>
</evidence>
<feature type="region of interest" description="Disordered" evidence="5">
    <location>
        <begin position="148"/>
        <end position="186"/>
    </location>
</feature>
<dbReference type="Pfam" id="PF01585">
    <property type="entry name" value="G-patch"/>
    <property type="match status" value="1"/>
</dbReference>
<dbReference type="GO" id="GO:0005654">
    <property type="term" value="C:nucleoplasm"/>
    <property type="evidence" value="ECO:0007669"/>
    <property type="project" value="TreeGrafter"/>
</dbReference>
<feature type="compositionally biased region" description="Pro residues" evidence="5">
    <location>
        <begin position="164"/>
        <end position="186"/>
    </location>
</feature>
<dbReference type="Proteomes" id="UP000594454">
    <property type="component" value="Chromosome 6"/>
</dbReference>